<sequence length="32" mass="4098">MTNDHEKPRMFNLFFHENNVGYQFQFQLHKLW</sequence>
<proteinExistence type="predicted"/>
<dbReference type="EMBL" id="GBRH01237937">
    <property type="protein sequence ID" value="JAD59958.1"/>
    <property type="molecule type" value="Transcribed_RNA"/>
</dbReference>
<name>A0A0A9BCQ8_ARUDO</name>
<reference evidence="1" key="2">
    <citation type="journal article" date="2015" name="Data Brief">
        <title>Shoot transcriptome of the giant reed, Arundo donax.</title>
        <authorList>
            <person name="Barrero R.A."/>
            <person name="Guerrero F.D."/>
            <person name="Moolhuijzen P."/>
            <person name="Goolsby J.A."/>
            <person name="Tidwell J."/>
            <person name="Bellgard S.E."/>
            <person name="Bellgard M.I."/>
        </authorList>
    </citation>
    <scope>NUCLEOTIDE SEQUENCE</scope>
    <source>
        <tissue evidence="1">Shoot tissue taken approximately 20 cm above the soil surface</tissue>
    </source>
</reference>
<dbReference type="AlphaFoldDB" id="A0A0A9BCQ8"/>
<accession>A0A0A9BCQ8</accession>
<reference evidence="1" key="1">
    <citation type="submission" date="2014-09" db="EMBL/GenBank/DDBJ databases">
        <authorList>
            <person name="Magalhaes I.L.F."/>
            <person name="Oliveira U."/>
            <person name="Santos F.R."/>
            <person name="Vidigal T.H.D.A."/>
            <person name="Brescovit A.D."/>
            <person name="Santos A.J."/>
        </authorList>
    </citation>
    <scope>NUCLEOTIDE SEQUENCE</scope>
    <source>
        <tissue evidence="1">Shoot tissue taken approximately 20 cm above the soil surface</tissue>
    </source>
</reference>
<protein>
    <submittedName>
        <fullName evidence="1">Uncharacterized protein</fullName>
    </submittedName>
</protein>
<organism evidence="1">
    <name type="scientific">Arundo donax</name>
    <name type="common">Giant reed</name>
    <name type="synonym">Donax arundinaceus</name>
    <dbReference type="NCBI Taxonomy" id="35708"/>
    <lineage>
        <taxon>Eukaryota</taxon>
        <taxon>Viridiplantae</taxon>
        <taxon>Streptophyta</taxon>
        <taxon>Embryophyta</taxon>
        <taxon>Tracheophyta</taxon>
        <taxon>Spermatophyta</taxon>
        <taxon>Magnoliopsida</taxon>
        <taxon>Liliopsida</taxon>
        <taxon>Poales</taxon>
        <taxon>Poaceae</taxon>
        <taxon>PACMAD clade</taxon>
        <taxon>Arundinoideae</taxon>
        <taxon>Arundineae</taxon>
        <taxon>Arundo</taxon>
    </lineage>
</organism>
<evidence type="ECO:0000313" key="1">
    <source>
        <dbReference type="EMBL" id="JAD59958.1"/>
    </source>
</evidence>